<evidence type="ECO:0000256" key="7">
    <source>
        <dbReference type="ARBA" id="ARBA00023180"/>
    </source>
</evidence>
<feature type="domain" description="SSD" evidence="10">
    <location>
        <begin position="375"/>
        <end position="531"/>
    </location>
</feature>
<feature type="transmembrane region" description="Helical" evidence="9">
    <location>
        <begin position="854"/>
        <end position="875"/>
    </location>
</feature>
<evidence type="ECO:0000256" key="8">
    <source>
        <dbReference type="SAM" id="MobiDB-lite"/>
    </source>
</evidence>
<dbReference type="PROSITE" id="PS50156">
    <property type="entry name" value="SSD"/>
    <property type="match status" value="1"/>
</dbReference>
<evidence type="ECO:0000256" key="2">
    <source>
        <dbReference type="ARBA" id="ARBA00005585"/>
    </source>
</evidence>
<dbReference type="SUPFAM" id="SSF82866">
    <property type="entry name" value="Multidrug efflux transporter AcrB transmembrane domain"/>
    <property type="match status" value="2"/>
</dbReference>
<dbReference type="InterPro" id="IPR003392">
    <property type="entry name" value="PTHD_SSD"/>
</dbReference>
<comment type="similarity">
    <text evidence="2">Belongs to the patched family.</text>
</comment>
<proteinExistence type="inferred from homology"/>
<dbReference type="Pfam" id="PF02460">
    <property type="entry name" value="Patched"/>
    <property type="match status" value="1"/>
</dbReference>
<dbReference type="PANTHER" id="PTHR10796">
    <property type="entry name" value="PATCHED-RELATED"/>
    <property type="match status" value="1"/>
</dbReference>
<feature type="transmembrane region" description="Helical" evidence="9">
    <location>
        <begin position="406"/>
        <end position="428"/>
    </location>
</feature>
<keyword evidence="4 9" id="KW-0812">Transmembrane</keyword>
<feature type="transmembrane region" description="Helical" evidence="9">
    <location>
        <begin position="826"/>
        <end position="847"/>
    </location>
</feature>
<keyword evidence="7" id="KW-0325">Glycoprotein</keyword>
<feature type="transmembrane region" description="Helical" evidence="9">
    <location>
        <begin position="800"/>
        <end position="820"/>
    </location>
</feature>
<keyword evidence="11" id="KW-1185">Reference proteome</keyword>
<dbReference type="WBParaSite" id="L893_g7205.t1">
    <property type="protein sequence ID" value="L893_g7205.t1"/>
    <property type="gene ID" value="L893_g7205"/>
</dbReference>
<evidence type="ECO:0000259" key="10">
    <source>
        <dbReference type="PROSITE" id="PS50156"/>
    </source>
</evidence>
<sequence>MDKTLAPHGLEPCVYVYRAVSARRVQGPIMQIHADGYMKLLHCSRMVAEAEATDCARLSVPSVEESSDSEEPVRSAPPPRHQSKLLWLWRFLSLRGMFNLLGRSVGMYPYAYIIASLLIASNSFGMYFMVLKDRIRDGYTPTNAPSRYETDVIREFWNSSGDPMVTAVLLTAKDGGSMLRQEYMDEAAALNVFLMDNYTIEYKEKHYRYRDVCTSYCKLNTIMRIFHDALESEKQLLRSGLPLSESTNLTYPVVTIGGFTVHLERLLFGVNVKEDPVKDAFVGRKIGPNEIVNNWTNAQLVTNMESVRVVFLLFRGDKDDDEMSEKLALWETTLYKFSREEYNNSIIDMQVIGTEILDAEMIRDGQKMTPFFAAGFGFMMLFVIINVLLSSWFYDELDVGKGLVALGASFCPILAISTTYGLISLFGLRTNSFMLVMPFLIMGIGVDDAFLMLHAWQKLAPQKCTVVDRLGMLFEEVGPSITITSLTNFISFGIGAFTPTPEIRMFCMATAIAMGLDYILQLIMFGPILAIASKLEKVKPKDAPDVFSHGWRAKIDSFMKWILKMYCRIIANRAFTAALIVAVVVYWYFAIYGALNIQVRLDAVKILPKDSPIQKPNQLLTDTVWKEYHPVTILVNRPFNIGDAHQLARFDSLVHEFESLPKCKGSHSTILWVRDYKYYFEHGDILKSVLNFLSFDDGSDWQANTPTGYDYSMMDNFLASPFYEHYKSFVKLERSANKSIPPMVTRFWLTVAYENTSSWEDRIDLMTEWRTIASRYSDLNATVWEANGMFVDQMLSLKTVALQTGVLTLICMAVVCAVFIPNPCSVVTASVAIASISLGVFGFLSWWHFDLDPVTMAAVLMSIGMSVDFTAHVSYHYQLTNRKEYQNGRIVKIPIKGAHEKLEHTLQQVGWPMIQAGLSTIVCVLPLLFLQSYSPIVFLKTIFLVVAWGLLHGLVVLPAFLGSLPICLTNLNCYRTFLSSSSQRSCRYQPPNDDEYGNELEPMTS</sequence>
<reference evidence="12" key="1">
    <citation type="submission" date="2016-11" db="UniProtKB">
        <authorList>
            <consortium name="WormBaseParasite"/>
        </authorList>
    </citation>
    <scope>IDENTIFICATION</scope>
</reference>
<dbReference type="Proteomes" id="UP000095287">
    <property type="component" value="Unplaced"/>
</dbReference>
<name>A0A1I8ALK1_9BILA</name>
<feature type="transmembrane region" description="Helical" evidence="9">
    <location>
        <begin position="574"/>
        <end position="595"/>
    </location>
</feature>
<evidence type="ECO:0000256" key="1">
    <source>
        <dbReference type="ARBA" id="ARBA00004651"/>
    </source>
</evidence>
<comment type="subcellular location">
    <subcellularLocation>
        <location evidence="1">Cell membrane</location>
        <topology evidence="1">Multi-pass membrane protein</topology>
    </subcellularLocation>
</comment>
<keyword evidence="6 9" id="KW-0472">Membrane</keyword>
<evidence type="ECO:0000313" key="12">
    <source>
        <dbReference type="WBParaSite" id="L893_g7205.t1"/>
    </source>
</evidence>
<evidence type="ECO:0000313" key="11">
    <source>
        <dbReference type="Proteomes" id="UP000095287"/>
    </source>
</evidence>
<evidence type="ECO:0000256" key="9">
    <source>
        <dbReference type="SAM" id="Phobius"/>
    </source>
</evidence>
<dbReference type="PANTHER" id="PTHR10796:SF90">
    <property type="entry name" value="SSD DOMAIN-CONTAINING PROTEIN"/>
    <property type="match status" value="1"/>
</dbReference>
<dbReference type="FunFam" id="1.20.1640.10:FF:000013">
    <property type="entry name" value="PaTched Related family"/>
    <property type="match status" value="1"/>
</dbReference>
<dbReference type="GO" id="GO:0030659">
    <property type="term" value="C:cytoplasmic vesicle membrane"/>
    <property type="evidence" value="ECO:0007669"/>
    <property type="project" value="TreeGrafter"/>
</dbReference>
<feature type="transmembrane region" description="Helical" evidence="9">
    <location>
        <begin position="371"/>
        <end position="394"/>
    </location>
</feature>
<accession>A0A1I8ALK1</accession>
<organism evidence="11 12">
    <name type="scientific">Steinernema glaseri</name>
    <dbReference type="NCBI Taxonomy" id="37863"/>
    <lineage>
        <taxon>Eukaryota</taxon>
        <taxon>Metazoa</taxon>
        <taxon>Ecdysozoa</taxon>
        <taxon>Nematoda</taxon>
        <taxon>Chromadorea</taxon>
        <taxon>Rhabditida</taxon>
        <taxon>Tylenchina</taxon>
        <taxon>Panagrolaimomorpha</taxon>
        <taxon>Strongyloidoidea</taxon>
        <taxon>Steinernematidae</taxon>
        <taxon>Steinernema</taxon>
    </lineage>
</organism>
<keyword evidence="5 9" id="KW-1133">Transmembrane helix</keyword>
<evidence type="ECO:0000256" key="5">
    <source>
        <dbReference type="ARBA" id="ARBA00022989"/>
    </source>
</evidence>
<dbReference type="InterPro" id="IPR051697">
    <property type="entry name" value="Patched_domain-protein"/>
</dbReference>
<feature type="transmembrane region" description="Helical" evidence="9">
    <location>
        <begin position="435"/>
        <end position="457"/>
    </location>
</feature>
<keyword evidence="3" id="KW-1003">Cell membrane</keyword>
<dbReference type="GO" id="GO:0006897">
    <property type="term" value="P:endocytosis"/>
    <property type="evidence" value="ECO:0007669"/>
    <property type="project" value="TreeGrafter"/>
</dbReference>
<feature type="transmembrane region" description="Helical" evidence="9">
    <location>
        <begin position="942"/>
        <end position="961"/>
    </location>
</feature>
<evidence type="ECO:0000256" key="4">
    <source>
        <dbReference type="ARBA" id="ARBA00022692"/>
    </source>
</evidence>
<feature type="region of interest" description="Disordered" evidence="8">
    <location>
        <begin position="59"/>
        <end position="80"/>
    </location>
</feature>
<dbReference type="Gene3D" id="1.20.1640.10">
    <property type="entry name" value="Multidrug efflux transporter AcrB transmembrane domain"/>
    <property type="match status" value="2"/>
</dbReference>
<dbReference type="Pfam" id="PF02355">
    <property type="entry name" value="SecD_SecF_C"/>
    <property type="match status" value="1"/>
</dbReference>
<dbReference type="GO" id="GO:0005886">
    <property type="term" value="C:plasma membrane"/>
    <property type="evidence" value="ECO:0007669"/>
    <property type="project" value="UniProtKB-SubCell"/>
</dbReference>
<dbReference type="GO" id="GO:0018996">
    <property type="term" value="P:molting cycle, collagen and cuticulin-based cuticle"/>
    <property type="evidence" value="ECO:0007669"/>
    <property type="project" value="TreeGrafter"/>
</dbReference>
<evidence type="ECO:0000256" key="6">
    <source>
        <dbReference type="ARBA" id="ARBA00023136"/>
    </source>
</evidence>
<feature type="transmembrane region" description="Helical" evidence="9">
    <location>
        <begin position="108"/>
        <end position="130"/>
    </location>
</feature>
<feature type="transmembrane region" description="Helical" evidence="9">
    <location>
        <begin position="509"/>
        <end position="532"/>
    </location>
</feature>
<dbReference type="InterPro" id="IPR048634">
    <property type="entry name" value="SecD_SecF_C"/>
</dbReference>
<dbReference type="InterPro" id="IPR000731">
    <property type="entry name" value="SSD"/>
</dbReference>
<evidence type="ECO:0000256" key="3">
    <source>
        <dbReference type="ARBA" id="ARBA00022475"/>
    </source>
</evidence>
<protein>
    <submittedName>
        <fullName evidence="12">SSD domain-containing protein</fullName>
    </submittedName>
</protein>
<dbReference type="AlphaFoldDB" id="A0A1I8ALK1"/>
<feature type="transmembrane region" description="Helical" evidence="9">
    <location>
        <begin position="909"/>
        <end position="930"/>
    </location>
</feature>